<feature type="non-terminal residue" evidence="1">
    <location>
        <position position="1"/>
    </location>
</feature>
<organism evidence="1">
    <name type="scientific">marine sediment metagenome</name>
    <dbReference type="NCBI Taxonomy" id="412755"/>
    <lineage>
        <taxon>unclassified sequences</taxon>
        <taxon>metagenomes</taxon>
        <taxon>ecological metagenomes</taxon>
    </lineage>
</organism>
<evidence type="ECO:0000313" key="1">
    <source>
        <dbReference type="EMBL" id="GAH79593.1"/>
    </source>
</evidence>
<accession>X1KC01</accession>
<proteinExistence type="predicted"/>
<comment type="caution">
    <text evidence="1">The sequence shown here is derived from an EMBL/GenBank/DDBJ whole genome shotgun (WGS) entry which is preliminary data.</text>
</comment>
<gene>
    <name evidence="1" type="ORF">S03H2_67992</name>
</gene>
<dbReference type="EMBL" id="BARU01044623">
    <property type="protein sequence ID" value="GAH79593.1"/>
    <property type="molecule type" value="Genomic_DNA"/>
</dbReference>
<dbReference type="AlphaFoldDB" id="X1KC01"/>
<protein>
    <submittedName>
        <fullName evidence="1">Uncharacterized protein</fullName>
    </submittedName>
</protein>
<name>X1KC01_9ZZZZ</name>
<sequence>IEPALEGIDYVRIELVFEGQTQRKIYIQGAAAYLELSSLQ</sequence>
<reference evidence="1" key="1">
    <citation type="journal article" date="2014" name="Front. Microbiol.">
        <title>High frequency of phylogenetically diverse reductive dehalogenase-homologous genes in deep subseafloor sedimentary metagenomes.</title>
        <authorList>
            <person name="Kawai M."/>
            <person name="Futagami T."/>
            <person name="Toyoda A."/>
            <person name="Takaki Y."/>
            <person name="Nishi S."/>
            <person name="Hori S."/>
            <person name="Arai W."/>
            <person name="Tsubouchi T."/>
            <person name="Morono Y."/>
            <person name="Uchiyama I."/>
            <person name="Ito T."/>
            <person name="Fujiyama A."/>
            <person name="Inagaki F."/>
            <person name="Takami H."/>
        </authorList>
    </citation>
    <scope>NUCLEOTIDE SEQUENCE</scope>
    <source>
        <strain evidence="1">Expedition CK06-06</strain>
    </source>
</reference>